<evidence type="ECO:0000256" key="5">
    <source>
        <dbReference type="ARBA" id="ARBA00022490"/>
    </source>
</evidence>
<evidence type="ECO:0000256" key="15">
    <source>
        <dbReference type="HAMAP-Rule" id="MF_02003"/>
    </source>
</evidence>
<feature type="short sequence motif" description="'KMSKS' region" evidence="15">
    <location>
        <begin position="599"/>
        <end position="603"/>
    </location>
</feature>
<evidence type="ECO:0000256" key="4">
    <source>
        <dbReference type="ARBA" id="ARBA00011245"/>
    </source>
</evidence>
<dbReference type="InterPro" id="IPR023586">
    <property type="entry name" value="Ile-tRNA-ligase_type2"/>
</dbReference>
<dbReference type="FunFam" id="3.40.50.620:FF:000063">
    <property type="entry name" value="Isoleucine--tRNA ligase"/>
    <property type="match status" value="1"/>
</dbReference>
<dbReference type="SUPFAM" id="SSF52374">
    <property type="entry name" value="Nucleotidylyl transferase"/>
    <property type="match status" value="1"/>
</dbReference>
<dbReference type="PRINTS" id="PR00984">
    <property type="entry name" value="TRNASYNTHILE"/>
</dbReference>
<dbReference type="InterPro" id="IPR013155">
    <property type="entry name" value="M/V/L/I-tRNA-synth_anticd-bd"/>
</dbReference>
<dbReference type="GO" id="GO:0006428">
    <property type="term" value="P:isoleucyl-tRNA aminoacylation"/>
    <property type="evidence" value="ECO:0007669"/>
    <property type="project" value="UniProtKB-UniRule"/>
</dbReference>
<evidence type="ECO:0000256" key="3">
    <source>
        <dbReference type="ARBA" id="ARBA00007078"/>
    </source>
</evidence>
<dbReference type="InterPro" id="IPR009080">
    <property type="entry name" value="tRNAsynth_Ia_anticodon-bd"/>
</dbReference>
<comment type="similarity">
    <text evidence="3 15">Belongs to the class-I aminoacyl-tRNA synthetase family. IleS type 2 subfamily.</text>
</comment>
<comment type="cofactor">
    <cofactor evidence="1 15">
        <name>Zn(2+)</name>
        <dbReference type="ChEBI" id="CHEBI:29105"/>
    </cofactor>
</comment>
<feature type="binding site" evidence="15">
    <location>
        <position position="602"/>
    </location>
    <ligand>
        <name>ATP</name>
        <dbReference type="ChEBI" id="CHEBI:30616"/>
    </ligand>
</feature>
<dbReference type="GO" id="GO:0005524">
    <property type="term" value="F:ATP binding"/>
    <property type="evidence" value="ECO:0007669"/>
    <property type="project" value="UniProtKB-UniRule"/>
</dbReference>
<proteinExistence type="inferred from homology"/>
<protein>
    <recommendedName>
        <fullName evidence="15">Isoleucine--tRNA ligase</fullName>
        <ecNumber evidence="15">6.1.1.5</ecNumber>
    </recommendedName>
    <alternativeName>
        <fullName evidence="15">Isoleucyl-tRNA synthetase</fullName>
        <shortName evidence="15">IleRS</shortName>
    </alternativeName>
</protein>
<dbReference type="GO" id="GO:0004822">
    <property type="term" value="F:isoleucine-tRNA ligase activity"/>
    <property type="evidence" value="ECO:0007669"/>
    <property type="project" value="UniProtKB-UniRule"/>
</dbReference>
<evidence type="ECO:0000313" key="18">
    <source>
        <dbReference type="EMBL" id="RDB35924.1"/>
    </source>
</evidence>
<dbReference type="EC" id="6.1.1.5" evidence="15"/>
<comment type="function">
    <text evidence="13 15">Catalyzes the attachment of isoleucine to tRNA(Ile). As IleRS can inadvertently accommodate and process structurally similar amino acids such as valine, to avoid such errors it has two additional distinct tRNA(Ile)-dependent editing activities. One activity is designated as 'pretransfer' editing and involves the hydrolysis of activated Val-AMP. The other activity is designated 'posttransfer' editing and involves deacylation of mischarged Val-tRNA(Ile).</text>
</comment>
<dbReference type="Pfam" id="PF00133">
    <property type="entry name" value="tRNA-synt_1"/>
    <property type="match status" value="1"/>
</dbReference>
<accession>A0A369KW35</accession>
<evidence type="ECO:0000256" key="2">
    <source>
        <dbReference type="ARBA" id="ARBA00004496"/>
    </source>
</evidence>
<dbReference type="AlphaFoldDB" id="A0A369KW35"/>
<dbReference type="PANTHER" id="PTHR42780:SF1">
    <property type="entry name" value="ISOLEUCINE--TRNA LIGASE, CYTOPLASMIC"/>
    <property type="match status" value="1"/>
</dbReference>
<dbReference type="PANTHER" id="PTHR42780">
    <property type="entry name" value="SOLEUCYL-TRNA SYNTHETASE"/>
    <property type="match status" value="1"/>
</dbReference>
<keyword evidence="11 15" id="KW-0648">Protein biosynthesis</keyword>
<dbReference type="GO" id="GO:0002161">
    <property type="term" value="F:aminoacyl-tRNA deacylase activity"/>
    <property type="evidence" value="ECO:0007669"/>
    <property type="project" value="InterPro"/>
</dbReference>
<dbReference type="FunFam" id="3.40.50.620:FF:000075">
    <property type="entry name" value="Isoleucine--tRNA ligase"/>
    <property type="match status" value="1"/>
</dbReference>
<feature type="domain" description="Aminoacyl-tRNA synthetase class Ia" evidence="16">
    <location>
        <begin position="19"/>
        <end position="636"/>
    </location>
</feature>
<dbReference type="InterPro" id="IPR002301">
    <property type="entry name" value="Ile-tRNA-ligase"/>
</dbReference>
<dbReference type="Gene3D" id="1.10.730.10">
    <property type="entry name" value="Isoleucyl-tRNA Synthetase, Domain 1"/>
    <property type="match status" value="1"/>
</dbReference>
<comment type="subcellular location">
    <subcellularLocation>
        <location evidence="2 15">Cytoplasm</location>
    </subcellularLocation>
</comment>
<dbReference type="InterPro" id="IPR014729">
    <property type="entry name" value="Rossmann-like_a/b/a_fold"/>
</dbReference>
<keyword evidence="19" id="KW-1185">Reference proteome</keyword>
<evidence type="ECO:0000256" key="11">
    <source>
        <dbReference type="ARBA" id="ARBA00022917"/>
    </source>
</evidence>
<organism evidence="18 19">
    <name type="scientific">Spirobacillus cienkowskii</name>
    <dbReference type="NCBI Taxonomy" id="495820"/>
    <lineage>
        <taxon>Bacteria</taxon>
        <taxon>Pseudomonadati</taxon>
        <taxon>Bdellovibrionota</taxon>
        <taxon>Oligoflexia</taxon>
        <taxon>Silvanigrellales</taxon>
        <taxon>Spirobacillus</taxon>
    </lineage>
</organism>
<dbReference type="Pfam" id="PF19302">
    <property type="entry name" value="DUF5915"/>
    <property type="match status" value="1"/>
</dbReference>
<dbReference type="InterPro" id="IPR009008">
    <property type="entry name" value="Val/Leu/Ile-tRNA-synth_edit"/>
</dbReference>
<name>A0A369KW35_9BACT</name>
<dbReference type="GO" id="GO:0005737">
    <property type="term" value="C:cytoplasm"/>
    <property type="evidence" value="ECO:0007669"/>
    <property type="project" value="UniProtKB-SubCell"/>
</dbReference>
<dbReference type="GO" id="GO:0000049">
    <property type="term" value="F:tRNA binding"/>
    <property type="evidence" value="ECO:0007669"/>
    <property type="project" value="InterPro"/>
</dbReference>
<keyword evidence="10 15" id="KW-0067">ATP-binding</keyword>
<dbReference type="CDD" id="cd00818">
    <property type="entry name" value="IleRS_core"/>
    <property type="match status" value="1"/>
</dbReference>
<dbReference type="EMBL" id="QOVW01000071">
    <property type="protein sequence ID" value="RDB35924.1"/>
    <property type="molecule type" value="Genomic_DNA"/>
</dbReference>
<feature type="domain" description="Methionyl/Valyl/Leucyl/Isoleucyl-tRNA synthetase anticodon-binding" evidence="17">
    <location>
        <begin position="685"/>
        <end position="832"/>
    </location>
</feature>
<evidence type="ECO:0000259" key="17">
    <source>
        <dbReference type="Pfam" id="PF08264"/>
    </source>
</evidence>
<comment type="catalytic activity">
    <reaction evidence="14 15">
        <text>tRNA(Ile) + L-isoleucine + ATP = L-isoleucyl-tRNA(Ile) + AMP + diphosphate</text>
        <dbReference type="Rhea" id="RHEA:11060"/>
        <dbReference type="Rhea" id="RHEA-COMP:9666"/>
        <dbReference type="Rhea" id="RHEA-COMP:9695"/>
        <dbReference type="ChEBI" id="CHEBI:30616"/>
        <dbReference type="ChEBI" id="CHEBI:33019"/>
        <dbReference type="ChEBI" id="CHEBI:58045"/>
        <dbReference type="ChEBI" id="CHEBI:78442"/>
        <dbReference type="ChEBI" id="CHEBI:78528"/>
        <dbReference type="ChEBI" id="CHEBI:456215"/>
        <dbReference type="EC" id="6.1.1.5"/>
    </reaction>
</comment>
<dbReference type="Gene3D" id="3.40.50.620">
    <property type="entry name" value="HUPs"/>
    <property type="match status" value="2"/>
</dbReference>
<keyword evidence="5 15" id="KW-0963">Cytoplasm</keyword>
<evidence type="ECO:0000259" key="16">
    <source>
        <dbReference type="Pfam" id="PF00133"/>
    </source>
</evidence>
<keyword evidence="7 15" id="KW-0479">Metal-binding</keyword>
<gene>
    <name evidence="15" type="primary">ileS</name>
    <name evidence="18" type="ORF">DCC88_07700</name>
</gene>
<evidence type="ECO:0000313" key="19">
    <source>
        <dbReference type="Proteomes" id="UP000253934"/>
    </source>
</evidence>
<dbReference type="HAMAP" id="MF_02003">
    <property type="entry name" value="Ile_tRNA_synth_type2"/>
    <property type="match status" value="1"/>
</dbReference>
<dbReference type="InterPro" id="IPR002300">
    <property type="entry name" value="aa-tRNA-synth_Ia"/>
</dbReference>
<evidence type="ECO:0000256" key="14">
    <source>
        <dbReference type="ARBA" id="ARBA00048359"/>
    </source>
</evidence>
<dbReference type="GO" id="GO:0008270">
    <property type="term" value="F:zinc ion binding"/>
    <property type="evidence" value="ECO:0007669"/>
    <property type="project" value="UniProtKB-UniRule"/>
</dbReference>
<comment type="domain">
    <text evidence="15">IleRS has two distinct active sites: one for aminoacylation and one for editing. The misactivated valine is translocated from the active site to the editing site, which sterically excludes the correctly activated isoleucine. The single editing site contains two valyl binding pockets, one specific for each substrate (Val-AMP or Val-tRNA(Ile)).</text>
</comment>
<evidence type="ECO:0000256" key="8">
    <source>
        <dbReference type="ARBA" id="ARBA00022741"/>
    </source>
</evidence>
<evidence type="ECO:0000256" key="12">
    <source>
        <dbReference type="ARBA" id="ARBA00023146"/>
    </source>
</evidence>
<evidence type="ECO:0000256" key="9">
    <source>
        <dbReference type="ARBA" id="ARBA00022833"/>
    </source>
</evidence>
<comment type="caution">
    <text evidence="18">The sequence shown here is derived from an EMBL/GenBank/DDBJ whole genome shotgun (WGS) entry which is preliminary data.</text>
</comment>
<evidence type="ECO:0000256" key="13">
    <source>
        <dbReference type="ARBA" id="ARBA00025217"/>
    </source>
</evidence>
<dbReference type="Gene3D" id="3.90.740.10">
    <property type="entry name" value="Valyl/Leucyl/Isoleucyl-tRNA synthetase, editing domain"/>
    <property type="match status" value="1"/>
</dbReference>
<dbReference type="SUPFAM" id="SSF47323">
    <property type="entry name" value="Anticodon-binding domain of a subclass of class I aminoacyl-tRNA synthetases"/>
    <property type="match status" value="1"/>
</dbReference>
<keyword evidence="8 15" id="KW-0547">Nucleotide-binding</keyword>
<keyword evidence="9 15" id="KW-0862">Zinc</keyword>
<keyword evidence="12 15" id="KW-0030">Aminoacyl-tRNA synthetase</keyword>
<reference evidence="18" key="1">
    <citation type="submission" date="2018-04" db="EMBL/GenBank/DDBJ databases">
        <title>Draft genome sequence of the Candidatus Spirobacillus cienkowskii, a pathogen of freshwater Daphnia species, reconstructed from hemolymph metagenomic reads.</title>
        <authorList>
            <person name="Bresciani L."/>
            <person name="Lemos L.N."/>
            <person name="Wale N."/>
            <person name="Lin J.Y."/>
            <person name="Fernandes G.R."/>
            <person name="Duffy M.A."/>
            <person name="Rodrigues J.M."/>
        </authorList>
    </citation>
    <scope>NUCLEOTIDE SEQUENCE [LARGE SCALE GENOMIC DNA]</scope>
    <source>
        <strain evidence="18">Binning01</strain>
    </source>
</reference>
<dbReference type="Proteomes" id="UP000253934">
    <property type="component" value="Unassembled WGS sequence"/>
</dbReference>
<feature type="short sequence motif" description="'HIGH' region" evidence="15">
    <location>
        <begin position="49"/>
        <end position="59"/>
    </location>
</feature>
<dbReference type="Pfam" id="PF08264">
    <property type="entry name" value="Anticodon_1"/>
    <property type="match status" value="1"/>
</dbReference>
<dbReference type="CDD" id="cd07961">
    <property type="entry name" value="Anticodon_Ia_Ile_ABEc"/>
    <property type="match status" value="1"/>
</dbReference>
<keyword evidence="6 15" id="KW-0436">Ligase</keyword>
<sequence>MQVEKPAKGIDFPAVEREVLNKWDKENTFQRSISERPQNKKYNYYDGPPFATGLPHFGHFVPSSIKDAFPRYFTMKGYRTERRFGWDCHGVPVELLVQKELGLNGKVDIEEYGIAKFNRACRESVLRYTREWRQYIKKLGRWVDMDNEYRTMDPEFMESVWSAFQKLWQKGLIYEGKFVVSYSTALGTTLSNFEASQDYRDIQDPSLTVKAKLTGKHSGKNLLVWTTTPWTLPANFAVAIDAKGTYVEVHDLTTNENYYILKERVSAYWPNESSYQHIREFYGEELVNTSYEPFFDHWVAQAGTTAFKVYATNYVLHDTGTGAVHTAPAFGEDDFNAAKQYELPIFDHLDANGKFIEGNLKEIVGLDFKAGDKAIIADLKKRGFVFKHETFVHSYPHCYRSGVPLMYRAVPSWFVKIQENKDLLLKMNAQINWMPEHIKTGRFGKWLENAKDWNIGRSRYWGNPIPIWKNTNTGEEICLGSIAELQKYTDKKITDLHMEFIDDIEIPSQKHPGTYLKRVPFVLDCWFESGSMPYAQHHYPFKRAEEFESLFPADFICEGLDQTRGWFYTLTLLSTLLFEKPAFKNAIVNGLILAEDGRKMSKSLKNYPDPMKTLDEFGADSVRLFLLASPATMAEEVRFSVEGVKESTRRILLPLWNAYSFFTTYASIDKWDPETQLLKSQNQLDQWILLRTNELLKNIDHFMNSYQVAKVVPALIEFFDDLNNWYIRRSRRRFWESDKAAYSTLYQVLLQATQLLAPFAPFAAEYFYEKLALTPELQKTGSVHLSLLPEPRDITSQEKELLQDVSISRRVVDLGRTIRVTHKLKNRQPLQKLTVGVLSQQLGNQILKLKSVICEELNVKDVAITYNPSELAKIIVKPNFKVLGKTLGDRIKELQSLLVDLSQEDSLKALRKETITLKDFCLTPEMVHVELRPSGTHLVASDAEIVTALDPHITEELRLEGIARELVSLIQKARKSADFNVEDKLNLVIQAKSSGLMHAIQANKAYIEEETLSQIVAEIGAKHDYQTELDCEGEKVFIIMSLAR</sequence>
<evidence type="ECO:0000256" key="7">
    <source>
        <dbReference type="ARBA" id="ARBA00022723"/>
    </source>
</evidence>
<evidence type="ECO:0000256" key="1">
    <source>
        <dbReference type="ARBA" id="ARBA00001947"/>
    </source>
</evidence>
<dbReference type="InterPro" id="IPR033709">
    <property type="entry name" value="Anticodon_Ile_ABEc"/>
</dbReference>
<dbReference type="SUPFAM" id="SSF50677">
    <property type="entry name" value="ValRS/IleRS/LeuRS editing domain"/>
    <property type="match status" value="1"/>
</dbReference>
<evidence type="ECO:0000256" key="6">
    <source>
        <dbReference type="ARBA" id="ARBA00022598"/>
    </source>
</evidence>
<evidence type="ECO:0000256" key="10">
    <source>
        <dbReference type="ARBA" id="ARBA00022840"/>
    </source>
</evidence>
<dbReference type="NCBIfam" id="TIGR00392">
    <property type="entry name" value="ileS"/>
    <property type="match status" value="1"/>
</dbReference>
<comment type="subunit">
    <text evidence="4 15">Monomer.</text>
</comment>